<dbReference type="EMBL" id="BA000040">
    <property type="protein sequence ID" value="BAC52599.1"/>
    <property type="molecule type" value="Genomic_DNA"/>
</dbReference>
<evidence type="ECO:0000313" key="3">
    <source>
        <dbReference type="Proteomes" id="UP000002526"/>
    </source>
</evidence>
<reference evidence="3" key="1">
    <citation type="journal article" date="2002" name="DNA Res.">
        <title>Complete genomic sequence of nitrogen-fixing symbiotic bacterium Bradyrhizobium japonicum USDA110.</title>
        <authorList>
            <person name="Kaneko T."/>
            <person name="Nakamura Y."/>
            <person name="Sato S."/>
            <person name="Minamisawa K."/>
            <person name="Uchiumi T."/>
            <person name="Sasamoto S."/>
            <person name="Watanabe A."/>
            <person name="Idesawa K."/>
            <person name="Iriguchi M."/>
            <person name="Kawashima K."/>
            <person name="Kohara M."/>
            <person name="Matsumoto M."/>
            <person name="Shimpo S."/>
            <person name="Tsuruoka H."/>
            <person name="Wada T."/>
            <person name="Yamada M."/>
            <person name="Tabata S."/>
        </authorList>
    </citation>
    <scope>NUCLEOTIDE SEQUENCE [LARGE SCALE GENOMIC DNA]</scope>
    <source>
        <strain evidence="3">JCM 10833 / BCRC 13528 / IAM 13628 / NBRC 14792 / USDA 110</strain>
    </source>
</reference>
<keyword evidence="3" id="KW-1185">Reference proteome</keyword>
<dbReference type="KEGG" id="bja:bsr7334"/>
<proteinExistence type="predicted"/>
<evidence type="ECO:0000256" key="1">
    <source>
        <dbReference type="SAM" id="MobiDB-lite"/>
    </source>
</evidence>
<gene>
    <name evidence="2" type="ordered locus">bsr7334</name>
</gene>
<accession>Q89DV3</accession>
<organism evidence="2 3">
    <name type="scientific">Bradyrhizobium diazoefficiens (strain JCM 10833 / BCRC 13528 / IAM 13628 / NBRC 14792 / USDA 110)</name>
    <dbReference type="NCBI Taxonomy" id="224911"/>
    <lineage>
        <taxon>Bacteria</taxon>
        <taxon>Pseudomonadati</taxon>
        <taxon>Pseudomonadota</taxon>
        <taxon>Alphaproteobacteria</taxon>
        <taxon>Hyphomicrobiales</taxon>
        <taxon>Nitrobacteraceae</taxon>
        <taxon>Bradyrhizobium</taxon>
    </lineage>
</organism>
<name>Q89DV3_BRADU</name>
<dbReference type="AlphaFoldDB" id="Q89DV3"/>
<dbReference type="EnsemblBacteria" id="BAC52599">
    <property type="protein sequence ID" value="BAC52599"/>
    <property type="gene ID" value="BAC52599"/>
</dbReference>
<sequence>MHGECGSGLTARRTARPHALPSHGREHSGLLQFLDRGGAGGRLQAEQARARKCGFGRRRRADLLAAVAGYGLVEQVPNRGGATARWQI</sequence>
<evidence type="ECO:0000313" key="2">
    <source>
        <dbReference type="EMBL" id="BAC52599.1"/>
    </source>
</evidence>
<dbReference type="Proteomes" id="UP000002526">
    <property type="component" value="Chromosome"/>
</dbReference>
<dbReference type="InParanoid" id="Q89DV3"/>
<protein>
    <submittedName>
        <fullName evidence="2">Bsr7334 protein</fullName>
    </submittedName>
</protein>
<feature type="region of interest" description="Disordered" evidence="1">
    <location>
        <begin position="1"/>
        <end position="28"/>
    </location>
</feature>
<dbReference type="HOGENOM" id="CLU_2462977_0_0_5"/>